<gene>
    <name evidence="4" type="ORF">EDD34_2698</name>
</gene>
<dbReference type="PANTHER" id="PTHR42736:SF1">
    <property type="entry name" value="PROTEIN-GLUTAMINE GAMMA-GLUTAMYLTRANSFERASE"/>
    <property type="match status" value="1"/>
</dbReference>
<feature type="region of interest" description="Disordered" evidence="1">
    <location>
        <begin position="70"/>
        <end position="90"/>
    </location>
</feature>
<keyword evidence="2" id="KW-1133">Transmembrane helix</keyword>
<dbReference type="Proteomes" id="UP000280501">
    <property type="component" value="Unassembled WGS sequence"/>
</dbReference>
<feature type="transmembrane region" description="Helical" evidence="2">
    <location>
        <begin position="12"/>
        <end position="31"/>
    </location>
</feature>
<feature type="transmembrane region" description="Helical" evidence="2">
    <location>
        <begin position="162"/>
        <end position="179"/>
    </location>
</feature>
<dbReference type="EMBL" id="RKQZ01000001">
    <property type="protein sequence ID" value="RPF22054.1"/>
    <property type="molecule type" value="Genomic_DNA"/>
</dbReference>
<dbReference type="Pfam" id="PF01841">
    <property type="entry name" value="Transglut_core"/>
    <property type="match status" value="1"/>
</dbReference>
<feature type="transmembrane region" description="Helical" evidence="2">
    <location>
        <begin position="652"/>
        <end position="672"/>
    </location>
</feature>
<dbReference type="OrthoDB" id="9804023at2"/>
<name>A0A3N4YRN8_9MICO</name>
<dbReference type="SMART" id="SM00460">
    <property type="entry name" value="TGc"/>
    <property type="match status" value="1"/>
</dbReference>
<feature type="transmembrane region" description="Helical" evidence="2">
    <location>
        <begin position="210"/>
        <end position="228"/>
    </location>
</feature>
<dbReference type="SUPFAM" id="SSF54001">
    <property type="entry name" value="Cysteine proteinases"/>
    <property type="match status" value="1"/>
</dbReference>
<reference evidence="4 5" key="1">
    <citation type="submission" date="2018-11" db="EMBL/GenBank/DDBJ databases">
        <title>Sequencing the genomes of 1000 actinobacteria strains.</title>
        <authorList>
            <person name="Klenk H.-P."/>
        </authorList>
    </citation>
    <scope>NUCLEOTIDE SEQUENCE [LARGE SCALE GENOMIC DNA]</scope>
    <source>
        <strain evidence="4 5">DSM 15700</strain>
    </source>
</reference>
<keyword evidence="2" id="KW-0472">Membrane</keyword>
<evidence type="ECO:0000259" key="3">
    <source>
        <dbReference type="SMART" id="SM00460"/>
    </source>
</evidence>
<feature type="domain" description="Transglutaminase-like" evidence="3">
    <location>
        <begin position="513"/>
        <end position="584"/>
    </location>
</feature>
<protein>
    <submittedName>
        <fullName evidence="4">Transglutaminase superfamily protein</fullName>
    </submittedName>
</protein>
<proteinExistence type="predicted"/>
<keyword evidence="5" id="KW-1185">Reference proteome</keyword>
<accession>A0A3N4YRN8</accession>
<dbReference type="RefSeq" id="WP_123815025.1">
    <property type="nucleotide sequence ID" value="NZ_RKQZ01000001.1"/>
</dbReference>
<dbReference type="InterPro" id="IPR002931">
    <property type="entry name" value="Transglutaminase-like"/>
</dbReference>
<keyword evidence="2" id="KW-0812">Transmembrane</keyword>
<feature type="transmembrane region" description="Helical" evidence="2">
    <location>
        <begin position="253"/>
        <end position="277"/>
    </location>
</feature>
<comment type="caution">
    <text evidence="4">The sequence shown here is derived from an EMBL/GenBank/DDBJ whole genome shotgun (WGS) entry which is preliminary data.</text>
</comment>
<dbReference type="InterPro" id="IPR052901">
    <property type="entry name" value="Bact_TGase-like"/>
</dbReference>
<feature type="region of interest" description="Disordered" evidence="1">
    <location>
        <begin position="586"/>
        <end position="643"/>
    </location>
</feature>
<dbReference type="Pfam" id="PF11992">
    <property type="entry name" value="TgpA_N"/>
    <property type="match status" value="1"/>
</dbReference>
<dbReference type="PANTHER" id="PTHR42736">
    <property type="entry name" value="PROTEIN-GLUTAMINE GAMMA-GLUTAMYLTRANSFERASE"/>
    <property type="match status" value="1"/>
</dbReference>
<evidence type="ECO:0000256" key="2">
    <source>
        <dbReference type="SAM" id="Phobius"/>
    </source>
</evidence>
<dbReference type="InterPro" id="IPR038765">
    <property type="entry name" value="Papain-like_cys_pep_sf"/>
</dbReference>
<dbReference type="AlphaFoldDB" id="A0A3N4YRN8"/>
<organism evidence="4 5">
    <name type="scientific">Myceligenerans xiligouense</name>
    <dbReference type="NCBI Taxonomy" id="253184"/>
    <lineage>
        <taxon>Bacteria</taxon>
        <taxon>Bacillati</taxon>
        <taxon>Actinomycetota</taxon>
        <taxon>Actinomycetes</taxon>
        <taxon>Micrococcales</taxon>
        <taxon>Promicromonosporaceae</taxon>
        <taxon>Myceligenerans</taxon>
    </lineage>
</organism>
<feature type="transmembrane region" description="Helical" evidence="2">
    <location>
        <begin position="37"/>
        <end position="61"/>
    </location>
</feature>
<evidence type="ECO:0000313" key="4">
    <source>
        <dbReference type="EMBL" id="RPF22054.1"/>
    </source>
</evidence>
<evidence type="ECO:0000256" key="1">
    <source>
        <dbReference type="SAM" id="MobiDB-lite"/>
    </source>
</evidence>
<evidence type="ECO:0000313" key="5">
    <source>
        <dbReference type="Proteomes" id="UP000280501"/>
    </source>
</evidence>
<sequence length="794" mass="83690">MIPAHHGALTRTVVSGALVAVATIASMFALGEIIDPGAWTLAGVVGVILTAASTSLTRWALLNRAMNRARSRPGTGRADGSGEGAARESVGDHAAERAAGTVSFLATLVGLAVASWYVLARYGTATGEMTLLVGGDEWLWVLDRFAAATDIMTMERAPVEDSLPIGMVAVAGTLLMFLVADSLAGARMPALAGLPLLVLWTPSLSIMGRIPAGTFVVAVTAALLLLTLDRSGAGFARGPSQDAAVARARRSRAWITAVSSVLVAVLALGTGAVVAAVPGVSTGFSQIFRTQGQSLELSDEFDMRAGLGTRSSAEVLTYEISAPERRGPLRERTFTAWDGRRVSWDPRDGGLVDVTAETRLVSGTETLTGGSTRLDVQISSSRDGLLPVPGGPRRLVVPPGGDGWRWDPVLDEVRSDDALAEGTRYAVEMFGRGLSPAALRAAGDGLPGNADYTSLVETEYLARTTDLALEVTDGARTRYDQAVALQNWLHHEGGFTYSPDTAPARTDDATWDFLTDRQGYCVQFSTAFFVMARSLGIPTRIGVGYLPGNDDDGDGVWSVTGQDSHSWPEVWFQGFGWVRFEPTPQVQTGPLPDYANPAAAPGPAPSEVPEEPRPTSVPEGDPEEEDPTAEADPAGAGTAGRGAAGESLPWEVWAGTAVLVLALCTGGLWLLLRRRQDSVTLDPEQAWQRVVAQLAERNVLLGPSTTLRQAPDDIAEQVRARTGSPLPDETAEGIVAIAQAAENERYAREFMSPSPTQLDELTETVSAGIAEALGTAPGTPAARVGEVLTQALRR</sequence>
<feature type="compositionally biased region" description="Acidic residues" evidence="1">
    <location>
        <begin position="620"/>
        <end position="629"/>
    </location>
</feature>
<dbReference type="InterPro" id="IPR021878">
    <property type="entry name" value="TgpA_N"/>
</dbReference>
<dbReference type="Gene3D" id="3.10.620.30">
    <property type="match status" value="1"/>
</dbReference>